<reference evidence="2" key="1">
    <citation type="submission" date="2020-10" db="EMBL/GenBank/DDBJ databases">
        <title>Sequencing the genomes of 1000 actinobacteria strains.</title>
        <authorList>
            <person name="Klenk H.-P."/>
        </authorList>
    </citation>
    <scope>NUCLEOTIDE SEQUENCE</scope>
    <source>
        <strain evidence="2">DSM 45354</strain>
    </source>
</reference>
<dbReference type="AlphaFoldDB" id="A0A927MRI2"/>
<organism evidence="2 3">
    <name type="scientific">Actinopolymorpha pittospori</name>
    <dbReference type="NCBI Taxonomy" id="648752"/>
    <lineage>
        <taxon>Bacteria</taxon>
        <taxon>Bacillati</taxon>
        <taxon>Actinomycetota</taxon>
        <taxon>Actinomycetes</taxon>
        <taxon>Propionibacteriales</taxon>
        <taxon>Actinopolymorphaceae</taxon>
        <taxon>Actinopolymorpha</taxon>
    </lineage>
</organism>
<dbReference type="EMBL" id="JADBEM010000001">
    <property type="protein sequence ID" value="MBE1605555.1"/>
    <property type="molecule type" value="Genomic_DNA"/>
</dbReference>
<evidence type="ECO:0000313" key="3">
    <source>
        <dbReference type="Proteomes" id="UP000638648"/>
    </source>
</evidence>
<evidence type="ECO:0000256" key="1">
    <source>
        <dbReference type="SAM" id="MobiDB-lite"/>
    </source>
</evidence>
<keyword evidence="3" id="KW-1185">Reference proteome</keyword>
<evidence type="ECO:0000313" key="2">
    <source>
        <dbReference type="EMBL" id="MBE1605555.1"/>
    </source>
</evidence>
<protein>
    <submittedName>
        <fullName evidence="2">Uncharacterized protein</fullName>
    </submittedName>
</protein>
<feature type="region of interest" description="Disordered" evidence="1">
    <location>
        <begin position="1"/>
        <end position="54"/>
    </location>
</feature>
<dbReference type="Proteomes" id="UP000638648">
    <property type="component" value="Unassembled WGS sequence"/>
</dbReference>
<proteinExistence type="predicted"/>
<name>A0A927MRI2_9ACTN</name>
<comment type="caution">
    <text evidence="2">The sequence shown here is derived from an EMBL/GenBank/DDBJ whole genome shotgun (WGS) entry which is preliminary data.</text>
</comment>
<gene>
    <name evidence="2" type="ORF">HEB94_002403</name>
</gene>
<sequence length="78" mass="8683">MTTCTTESKPKNRTTRTVTYDSSRTRSEGDYRATTDPQQHNVEAQEEEPKSSTHLGITIRWGVRAAGAARTNWGGEGR</sequence>
<feature type="compositionally biased region" description="Basic and acidic residues" evidence="1">
    <location>
        <begin position="23"/>
        <end position="33"/>
    </location>
</feature>
<accession>A0A927MRI2</accession>